<feature type="compositionally biased region" description="Polar residues" evidence="1">
    <location>
        <begin position="164"/>
        <end position="176"/>
    </location>
</feature>
<evidence type="ECO:0000313" key="3">
    <source>
        <dbReference type="Proteomes" id="UP001329825"/>
    </source>
</evidence>
<evidence type="ECO:0000313" key="2">
    <source>
        <dbReference type="EMBL" id="WRT65690.1"/>
    </source>
</evidence>
<organism evidence="2 3">
    <name type="scientific">Kwoniella shivajii</name>
    <dbReference type="NCBI Taxonomy" id="564305"/>
    <lineage>
        <taxon>Eukaryota</taxon>
        <taxon>Fungi</taxon>
        <taxon>Dikarya</taxon>
        <taxon>Basidiomycota</taxon>
        <taxon>Agaricomycotina</taxon>
        <taxon>Tremellomycetes</taxon>
        <taxon>Tremellales</taxon>
        <taxon>Cryptococcaceae</taxon>
        <taxon>Kwoniella</taxon>
    </lineage>
</organism>
<feature type="compositionally biased region" description="Basic and acidic residues" evidence="1">
    <location>
        <begin position="286"/>
        <end position="297"/>
    </location>
</feature>
<feature type="compositionally biased region" description="Low complexity" evidence="1">
    <location>
        <begin position="585"/>
        <end position="594"/>
    </location>
</feature>
<feature type="compositionally biased region" description="Basic and acidic residues" evidence="1">
    <location>
        <begin position="947"/>
        <end position="959"/>
    </location>
</feature>
<feature type="region of interest" description="Disordered" evidence="1">
    <location>
        <begin position="312"/>
        <end position="337"/>
    </location>
</feature>
<feature type="compositionally biased region" description="Low complexity" evidence="1">
    <location>
        <begin position="532"/>
        <end position="550"/>
    </location>
</feature>
<name>A0ABZ1CX04_9TREE</name>
<feature type="region of interest" description="Disordered" evidence="1">
    <location>
        <begin position="917"/>
        <end position="966"/>
    </location>
</feature>
<feature type="region of interest" description="Disordered" evidence="1">
    <location>
        <begin position="388"/>
        <end position="629"/>
    </location>
</feature>
<dbReference type="EMBL" id="CP141883">
    <property type="protein sequence ID" value="WRT65690.1"/>
    <property type="molecule type" value="Genomic_DNA"/>
</dbReference>
<feature type="compositionally biased region" description="Low complexity" evidence="1">
    <location>
        <begin position="323"/>
        <end position="333"/>
    </location>
</feature>
<sequence length="966" mass="107075">MPGGIGLGLGLGISSIDLERPSPTTITSSPVKNVKATHPAYKVDLPARSHRGPRSLGIGKRFVSQPSHNLPCTIYDKSTSNPLSVPPSSTSETNPTLETYANTVRSYVNHGERASGSGSGIIFNSPQLGLDLVNINPTQHLRQMKKRSFLANHHNVDIRKKNFGLNSNDPLNNVNFPPSTSSSLSAQTSSSPTIGSSPTLSSSTVIGGSPIITNTSSPIPENHHHNNDMLIPSIALSIVLGILVLSVASWVGIHYNHNRRKRLMISSNQGNNDDDDEEEEEEEEGGGERNKRQKDIDEKSFISEMFNASNVVEKGLKPKSKSSSKSTTNTSNSMKGNAQELRSSFISYKRPLSSVHPGNNNTHTGRRVSFVDHSFESDQYDQYHQGGIYYQDQNDNGTGNGRESFFPPPRVMIASLHQPEYPHYPDSHQQQEVYEEDGAGEEVEEVEEEDMEHPLPSPRSSIAPTLEMIEEEDGEDGSIRSASSNEGKPTAVTSDEDREEMQYASCNPISDRRDSIESSSNSSTCSGDYTTASARSSISSLSALSVLSSSFPQTPREDVSSTPPPRESGSPSSMIMTNSELNPNSDTSRSASDSPSDRDMRMGMGMSIYDSPTPTSKFQSRRKRAQSQGGVGIGVIRTMEVKHDLLRTAVGRTMSLQPTREVRELVRIMTSQVDPLPLPLSSNPRLKISSQGKEYQHNTEEEQGEDVMEEIRVAALISAQLEEQVTIQQQQHPVEVSTNEEEEEEKHDKLARSTSFPSKLLSRRKSAHTNTTTTTEGSSPSRKSEIISNGYLKRALKAFKGEGEDNTSISIPIVPTNIPIASASSLHKKENEETIKQLAERQIQLEKYLSLIQCQGQEIHDQTQTHGYNQDTEYEGGQNPYEENMEMEVEVQDVDSIWDSEAYSQYNGADFEDYYIHFEGNDDDDDYDNNDQHDREEEQEAYTDMQYEERNCWKDDTVPHIKVTSH</sequence>
<feature type="compositionally biased region" description="Polar residues" evidence="1">
    <location>
        <begin position="480"/>
        <end position="493"/>
    </location>
</feature>
<feature type="region of interest" description="Disordered" evidence="1">
    <location>
        <begin position="724"/>
        <end position="786"/>
    </location>
</feature>
<feature type="region of interest" description="Disordered" evidence="1">
    <location>
        <begin position="266"/>
        <end position="297"/>
    </location>
</feature>
<proteinExistence type="predicted"/>
<evidence type="ECO:0000256" key="1">
    <source>
        <dbReference type="SAM" id="MobiDB-lite"/>
    </source>
</evidence>
<feature type="compositionally biased region" description="Polar residues" evidence="1">
    <location>
        <begin position="569"/>
        <end position="584"/>
    </location>
</feature>
<reference evidence="2 3" key="1">
    <citation type="submission" date="2024-01" db="EMBL/GenBank/DDBJ databases">
        <title>Comparative genomics of Cryptococcus and Kwoniella reveals pathogenesis evolution and contrasting modes of karyotype evolution via chromosome fusion or intercentromeric recombination.</title>
        <authorList>
            <person name="Coelho M.A."/>
            <person name="David-Palma M."/>
            <person name="Shea T."/>
            <person name="Bowers K."/>
            <person name="McGinley-Smith S."/>
            <person name="Mohammad A.W."/>
            <person name="Gnirke A."/>
            <person name="Yurkov A.M."/>
            <person name="Nowrousian M."/>
            <person name="Sun S."/>
            <person name="Cuomo C.A."/>
            <person name="Heitman J."/>
        </authorList>
    </citation>
    <scope>NUCLEOTIDE SEQUENCE [LARGE SCALE GENOMIC DNA]</scope>
    <source>
        <strain evidence="2">CBS 11374</strain>
    </source>
</reference>
<keyword evidence="3" id="KW-1185">Reference proteome</keyword>
<accession>A0ABZ1CX04</accession>
<feature type="compositionally biased region" description="Acidic residues" evidence="1">
    <location>
        <begin position="272"/>
        <end position="285"/>
    </location>
</feature>
<protein>
    <submittedName>
        <fullName evidence="2">Uncharacterized protein</fullName>
    </submittedName>
</protein>
<feature type="compositionally biased region" description="Acidic residues" evidence="1">
    <location>
        <begin position="433"/>
        <end position="451"/>
    </location>
</feature>
<dbReference type="RefSeq" id="XP_062790430.1">
    <property type="nucleotide sequence ID" value="XM_062934379.1"/>
</dbReference>
<feature type="compositionally biased region" description="Low complexity" evidence="1">
    <location>
        <begin position="177"/>
        <end position="204"/>
    </location>
</feature>
<dbReference type="GeneID" id="87954766"/>
<gene>
    <name evidence="2" type="ORF">IL334_002635</name>
</gene>
<feature type="region of interest" description="Disordered" evidence="1">
    <location>
        <begin position="161"/>
        <end position="220"/>
    </location>
</feature>
<dbReference type="Proteomes" id="UP001329825">
    <property type="component" value="Chromosome 3"/>
</dbReference>